<dbReference type="InterPro" id="IPR005039">
    <property type="entry name" value="Ant_C"/>
</dbReference>
<dbReference type="Pfam" id="PF09669">
    <property type="entry name" value="Phage_pRha"/>
    <property type="match status" value="1"/>
</dbReference>
<dbReference type="eggNOG" id="COG3646">
    <property type="taxonomic scope" value="Bacteria"/>
</dbReference>
<keyword evidence="3" id="KW-1185">Reference proteome</keyword>
<dbReference type="GeneID" id="73804294"/>
<dbReference type="NCBIfam" id="TIGR02681">
    <property type="entry name" value="phage_pRha"/>
    <property type="match status" value="1"/>
</dbReference>
<dbReference type="OrthoDB" id="1078540at2"/>
<dbReference type="AlphaFoldDB" id="B0MXA7"/>
<feature type="domain" description="Antirepressor protein C-terminal" evidence="1">
    <location>
        <begin position="138"/>
        <end position="243"/>
    </location>
</feature>
<dbReference type="InterPro" id="IPR014054">
    <property type="entry name" value="Phage_regulatory_Rha"/>
</dbReference>
<evidence type="ECO:0000259" key="1">
    <source>
        <dbReference type="Pfam" id="PF03374"/>
    </source>
</evidence>
<gene>
    <name evidence="2" type="ORF">ALIPUT_01646</name>
</gene>
<dbReference type="Pfam" id="PF03374">
    <property type="entry name" value="ANT"/>
    <property type="match status" value="1"/>
</dbReference>
<dbReference type="eggNOG" id="COG3645">
    <property type="taxonomic scope" value="Bacteria"/>
</dbReference>
<accession>B0MXA7</accession>
<protein>
    <submittedName>
        <fullName evidence="2">Phage regulatory protein, Rha family</fullName>
    </submittedName>
</protein>
<dbReference type="HOGENOM" id="CLU_046670_7_4_10"/>
<reference evidence="2" key="2">
    <citation type="submission" date="2013-09" db="EMBL/GenBank/DDBJ databases">
        <title>Draft genome sequence of Alistipes putredinis (DSM 17216).</title>
        <authorList>
            <person name="Sudarsanam P."/>
            <person name="Ley R."/>
            <person name="Guruge J."/>
            <person name="Turnbaugh P.J."/>
            <person name="Mahowald M."/>
            <person name="Liep D."/>
            <person name="Gordon J."/>
        </authorList>
    </citation>
    <scope>NUCLEOTIDE SEQUENCE</scope>
    <source>
        <strain evidence="2">DSM 17216</strain>
    </source>
</reference>
<comment type="caution">
    <text evidence="2">The sequence shown here is derived from an EMBL/GenBank/DDBJ whole genome shotgun (WGS) entry which is preliminary data.</text>
</comment>
<dbReference type="EMBL" id="ABFK02000020">
    <property type="protein sequence ID" value="EDS02127.1"/>
    <property type="molecule type" value="Genomic_DNA"/>
</dbReference>
<evidence type="ECO:0000313" key="3">
    <source>
        <dbReference type="Proteomes" id="UP000005819"/>
    </source>
</evidence>
<sequence length="247" mass="27751">MNALVIQGGNGRDVTTSLIVSQVFGKEHAKVVRDIESLSCSTNFNVANFGVIEYTDTRGRIQKAYEMTKDGFSFLVMGYTGAKAGQFKEMFIAEFNKREAMLKNDDYILARSQEILHNRLKLAEQQLQIAQGTIEKQEEAIKTLTPKAQYTDEVLQSTSTYTLTQIAHDLGLRSVHALTRILMEKKMLYRQSGQWQPTAKVADKGYFDTRTAKFVKSDNTIGTSMTTVITESGRQFLHSLIGKEVSL</sequence>
<reference evidence="2" key="1">
    <citation type="submission" date="2007-10" db="EMBL/GenBank/DDBJ databases">
        <authorList>
            <person name="Fulton L."/>
            <person name="Clifton S."/>
            <person name="Fulton B."/>
            <person name="Xu J."/>
            <person name="Minx P."/>
            <person name="Pepin K.H."/>
            <person name="Johnson M."/>
            <person name="Thiruvilangam P."/>
            <person name="Bhonagiri V."/>
            <person name="Nash W.E."/>
            <person name="Mardis E.R."/>
            <person name="Wilson R.K."/>
        </authorList>
    </citation>
    <scope>NUCLEOTIDE SEQUENCE [LARGE SCALE GENOMIC DNA]</scope>
    <source>
        <strain evidence="2">DSM 17216</strain>
    </source>
</reference>
<evidence type="ECO:0000313" key="2">
    <source>
        <dbReference type="EMBL" id="EDS02127.1"/>
    </source>
</evidence>
<dbReference type="RefSeq" id="WP_004327679.1">
    <property type="nucleotide sequence ID" value="NZ_DS499577.1"/>
</dbReference>
<proteinExistence type="predicted"/>
<name>B0MXA7_9BACT</name>
<dbReference type="Proteomes" id="UP000005819">
    <property type="component" value="Unassembled WGS sequence"/>
</dbReference>
<dbReference type="GO" id="GO:0003677">
    <property type="term" value="F:DNA binding"/>
    <property type="evidence" value="ECO:0007669"/>
    <property type="project" value="InterPro"/>
</dbReference>
<organism evidence="2 3">
    <name type="scientific">Alistipes putredinis DSM 17216</name>
    <dbReference type="NCBI Taxonomy" id="445970"/>
    <lineage>
        <taxon>Bacteria</taxon>
        <taxon>Pseudomonadati</taxon>
        <taxon>Bacteroidota</taxon>
        <taxon>Bacteroidia</taxon>
        <taxon>Bacteroidales</taxon>
        <taxon>Rikenellaceae</taxon>
        <taxon>Alistipes</taxon>
    </lineage>
</organism>